<sequence length="926" mass="99351">MSRVDSQDSTNFSGMGYLRSGSADHDQSNTYAHPLSTSPNNSAPLDRRMAYGMGAFNPHLAHSATPRMIGIQDKEYSLGMVDAWSTAPNRYTPAVLNSQLQPLSSSNHHRPVLSFPHQSGPAVNPAYYNSPSDAERDNYIYRQALQSPTSNQFVSSSAPAQSSNNNTTLNSLRSTLWWGELEPWMDEEYAKQVCGLMGWDPVNIKVPNPPNDTAGQHTNNPGYCFLTFPSPSVAASVLGQVNSSVTSQPATMPNSSKPFVLNWASSIPSATMAPPFLPTGVIVPNAHQQYPKEYSIFVGDLAPETSNSDLVAVFRNPVLGLRNDREPKFIRPFLSCKSAKIMLDPVTGISRGYGFVRFTEEADQQRALIEMHGLYCLSRPMRISPATAKFKPPPVAMDLPQIQFPGSPAGPDQNPNSVTVAIPMPSSNQARSVSAPIASATASGSSPLSSTPVPASSSTVSLAGSGSVPSLSSVSSTSASSSTLATATSDDILAQMAQHYMGSKISGKGGNGATTSITAGIAQDSQDQGVAPRYMISEESWKHHAQARAILGNLIGPNGEQLTSTDPYNTTVFVGGLSPLISEETLRTFFAPFGDIHYVKVPVGKHCGFVQFVRKIDAERAIEKMQGFPIGGSRIRLSWGRSQYKAAQAAAQAAQAVALQTQFQSHPVGPAISQMSPEQALQILQKLGVANSTSQRSNGSDSPNSGPQTEDNASTAEEKLRSFFSHHSLPDGLNSQQLFDLYSGVMATRPNSSSIPAERLQRGPAVSFSPFSPDPAAANIYGPDRRRGSDGFPQSDFLSHQNKSYASLYEPSALQSLDTKANNGPSSDRPTAPARVHNGSQRYGTFLDNSARPIEASRFPARRDPISRPESSHTSQGHSSQYEEHEGHDPIHDFNGTLASLDLDHNSPWRASAGGFERRLKPTASS</sequence>
<organism evidence="1 2">
    <name type="scientific">Hygrophoropsis aurantiaca</name>
    <dbReference type="NCBI Taxonomy" id="72124"/>
    <lineage>
        <taxon>Eukaryota</taxon>
        <taxon>Fungi</taxon>
        <taxon>Dikarya</taxon>
        <taxon>Basidiomycota</taxon>
        <taxon>Agaricomycotina</taxon>
        <taxon>Agaricomycetes</taxon>
        <taxon>Agaricomycetidae</taxon>
        <taxon>Boletales</taxon>
        <taxon>Coniophorineae</taxon>
        <taxon>Hygrophoropsidaceae</taxon>
        <taxon>Hygrophoropsis</taxon>
    </lineage>
</organism>
<evidence type="ECO:0000313" key="1">
    <source>
        <dbReference type="EMBL" id="KAH7916804.1"/>
    </source>
</evidence>
<reference evidence="1" key="1">
    <citation type="journal article" date="2021" name="New Phytol.">
        <title>Evolutionary innovations through gain and loss of genes in the ectomycorrhizal Boletales.</title>
        <authorList>
            <person name="Wu G."/>
            <person name="Miyauchi S."/>
            <person name="Morin E."/>
            <person name="Kuo A."/>
            <person name="Drula E."/>
            <person name="Varga T."/>
            <person name="Kohler A."/>
            <person name="Feng B."/>
            <person name="Cao Y."/>
            <person name="Lipzen A."/>
            <person name="Daum C."/>
            <person name="Hundley H."/>
            <person name="Pangilinan J."/>
            <person name="Johnson J."/>
            <person name="Barry K."/>
            <person name="LaButti K."/>
            <person name="Ng V."/>
            <person name="Ahrendt S."/>
            <person name="Min B."/>
            <person name="Choi I.G."/>
            <person name="Park H."/>
            <person name="Plett J.M."/>
            <person name="Magnuson J."/>
            <person name="Spatafora J.W."/>
            <person name="Nagy L.G."/>
            <person name="Henrissat B."/>
            <person name="Grigoriev I.V."/>
            <person name="Yang Z.L."/>
            <person name="Xu J."/>
            <person name="Martin F.M."/>
        </authorList>
    </citation>
    <scope>NUCLEOTIDE SEQUENCE</scope>
    <source>
        <strain evidence="1">ATCC 28755</strain>
    </source>
</reference>
<accession>A0ACB8AUZ2</accession>
<comment type="caution">
    <text evidence="1">The sequence shown here is derived from an EMBL/GenBank/DDBJ whole genome shotgun (WGS) entry which is preliminary data.</text>
</comment>
<proteinExistence type="predicted"/>
<keyword evidence="2" id="KW-1185">Reference proteome</keyword>
<dbReference type="Proteomes" id="UP000790377">
    <property type="component" value="Unassembled WGS sequence"/>
</dbReference>
<gene>
    <name evidence="1" type="ORF">BJ138DRAFT_1131782</name>
</gene>
<name>A0ACB8AUZ2_9AGAM</name>
<dbReference type="EMBL" id="MU267589">
    <property type="protein sequence ID" value="KAH7916804.1"/>
    <property type="molecule type" value="Genomic_DNA"/>
</dbReference>
<evidence type="ECO:0000313" key="2">
    <source>
        <dbReference type="Proteomes" id="UP000790377"/>
    </source>
</evidence>
<protein>
    <submittedName>
        <fullName evidence="1">Uncharacterized protein</fullName>
    </submittedName>
</protein>